<evidence type="ECO:0000256" key="16">
    <source>
        <dbReference type="ARBA" id="ARBA00023136"/>
    </source>
</evidence>
<keyword evidence="17" id="KW-0325">Glycoprotein</keyword>
<evidence type="ECO:0000313" key="24">
    <source>
        <dbReference type="Proteomes" id="UP000683925"/>
    </source>
</evidence>
<comment type="subcellular location">
    <subcellularLocation>
        <location evidence="1">Membrane</location>
        <topology evidence="1">Multi-pass membrane protein</topology>
    </subcellularLocation>
</comment>
<dbReference type="FunFam" id="1.20.120.350:FF:000129">
    <property type="entry name" value="Uncharacterized protein"/>
    <property type="match status" value="1"/>
</dbReference>
<organism evidence="23 24">
    <name type="scientific">Paramecium octaurelia</name>
    <dbReference type="NCBI Taxonomy" id="43137"/>
    <lineage>
        <taxon>Eukaryota</taxon>
        <taxon>Sar</taxon>
        <taxon>Alveolata</taxon>
        <taxon>Ciliophora</taxon>
        <taxon>Intramacronucleata</taxon>
        <taxon>Oligohymenophorea</taxon>
        <taxon>Peniculida</taxon>
        <taxon>Parameciidae</taxon>
        <taxon>Paramecium</taxon>
    </lineage>
</organism>
<dbReference type="OrthoDB" id="431720at2759"/>
<feature type="transmembrane region" description="Helical" evidence="21">
    <location>
        <begin position="1423"/>
        <end position="1446"/>
    </location>
</feature>
<keyword evidence="11" id="KW-0106">Calcium</keyword>
<keyword evidence="5" id="KW-0109">Calcium transport</keyword>
<evidence type="ECO:0000256" key="18">
    <source>
        <dbReference type="ARBA" id="ARBA00023303"/>
    </source>
</evidence>
<evidence type="ECO:0000256" key="7">
    <source>
        <dbReference type="ARBA" id="ARBA00022679"/>
    </source>
</evidence>
<dbReference type="InterPro" id="IPR000719">
    <property type="entry name" value="Prot_kinase_dom"/>
</dbReference>
<dbReference type="PANTHER" id="PTHR45628">
    <property type="entry name" value="VOLTAGE-DEPENDENT CALCIUM CHANNEL TYPE A SUBUNIT ALPHA-1"/>
    <property type="match status" value="1"/>
</dbReference>
<evidence type="ECO:0000256" key="10">
    <source>
        <dbReference type="ARBA" id="ARBA00022777"/>
    </source>
</evidence>
<evidence type="ECO:0000256" key="2">
    <source>
        <dbReference type="ARBA" id="ARBA00005527"/>
    </source>
</evidence>
<feature type="transmembrane region" description="Helical" evidence="21">
    <location>
        <begin position="457"/>
        <end position="479"/>
    </location>
</feature>
<proteinExistence type="inferred from homology"/>
<evidence type="ECO:0000256" key="20">
    <source>
        <dbReference type="SAM" id="MobiDB-lite"/>
    </source>
</evidence>
<keyword evidence="4" id="KW-0723">Serine/threonine-protein kinase</keyword>
<keyword evidence="24" id="KW-1185">Reference proteome</keyword>
<feature type="transmembrane region" description="Helical" evidence="21">
    <location>
        <begin position="1065"/>
        <end position="1087"/>
    </location>
</feature>
<feature type="transmembrane region" description="Helical" evidence="21">
    <location>
        <begin position="1228"/>
        <end position="1246"/>
    </location>
</feature>
<keyword evidence="7" id="KW-0808">Transferase</keyword>
<keyword evidence="15" id="KW-0406">Ion transport</keyword>
<keyword evidence="13" id="KW-0851">Voltage-gated channel</keyword>
<feature type="transmembrane region" description="Helical" evidence="21">
    <location>
        <begin position="1321"/>
        <end position="1343"/>
    </location>
</feature>
<dbReference type="FunFam" id="1.20.120.350:FF:000087">
    <property type="entry name" value="Uncharacterized protein"/>
    <property type="match status" value="1"/>
</dbReference>
<feature type="transmembrane region" description="Helical" evidence="21">
    <location>
        <begin position="1636"/>
        <end position="1657"/>
    </location>
</feature>
<dbReference type="FunFam" id="1.20.120.350:FF:000082">
    <property type="entry name" value="Uncharacterized protein"/>
    <property type="match status" value="1"/>
</dbReference>
<reference evidence="23" key="1">
    <citation type="submission" date="2021-01" db="EMBL/GenBank/DDBJ databases">
        <authorList>
            <consortium name="Genoscope - CEA"/>
            <person name="William W."/>
        </authorList>
    </citation>
    <scope>NUCLEOTIDE SEQUENCE</scope>
</reference>
<evidence type="ECO:0000256" key="6">
    <source>
        <dbReference type="ARBA" id="ARBA00022673"/>
    </source>
</evidence>
<dbReference type="InterPro" id="IPR008271">
    <property type="entry name" value="Ser/Thr_kinase_AS"/>
</dbReference>
<dbReference type="OMA" id="ESNEFRY"/>
<dbReference type="CDD" id="cd14137">
    <property type="entry name" value="STKc_GSK3"/>
    <property type="match status" value="1"/>
</dbReference>
<feature type="transmembrane region" description="Helical" evidence="21">
    <location>
        <begin position="871"/>
        <end position="890"/>
    </location>
</feature>
<feature type="transmembrane region" description="Helical" evidence="21">
    <location>
        <begin position="1605"/>
        <end position="1624"/>
    </location>
</feature>
<dbReference type="PROSITE" id="PS00108">
    <property type="entry name" value="PROTEIN_KINASE_ST"/>
    <property type="match status" value="1"/>
</dbReference>
<feature type="transmembrane region" description="Helical" evidence="21">
    <location>
        <begin position="1542"/>
        <end position="1561"/>
    </location>
</feature>
<evidence type="ECO:0000256" key="8">
    <source>
        <dbReference type="ARBA" id="ARBA00022692"/>
    </source>
</evidence>
<dbReference type="FunFam" id="1.10.287.70:FF:000117">
    <property type="entry name" value="Voltage-gated Ca2+ channel, alpha subunit"/>
    <property type="match status" value="1"/>
</dbReference>
<feature type="binding site" evidence="19">
    <location>
        <position position="2094"/>
    </location>
    <ligand>
        <name>ATP</name>
        <dbReference type="ChEBI" id="CHEBI:30616"/>
    </ligand>
</feature>
<dbReference type="EMBL" id="CAJJDP010000164">
    <property type="protein sequence ID" value="CAD8213573.1"/>
    <property type="molecule type" value="Genomic_DNA"/>
</dbReference>
<dbReference type="Pfam" id="PF00069">
    <property type="entry name" value="Pkinase"/>
    <property type="match status" value="1"/>
</dbReference>
<dbReference type="GO" id="GO:0004674">
    <property type="term" value="F:protein serine/threonine kinase activity"/>
    <property type="evidence" value="ECO:0007669"/>
    <property type="project" value="UniProtKB-KW"/>
</dbReference>
<keyword evidence="18" id="KW-0407">Ion channel</keyword>
<dbReference type="SMART" id="SM00220">
    <property type="entry name" value="S_TKc"/>
    <property type="match status" value="1"/>
</dbReference>
<dbReference type="PANTHER" id="PTHR45628:SF7">
    <property type="entry name" value="VOLTAGE-DEPENDENT CALCIUM CHANNEL TYPE A SUBUNIT ALPHA-1"/>
    <property type="match status" value="1"/>
</dbReference>
<dbReference type="FunFam" id="1.10.287.70:FF:000309">
    <property type="entry name" value="Uncharacterized protein"/>
    <property type="match status" value="1"/>
</dbReference>
<feature type="domain" description="Protein kinase" evidence="22">
    <location>
        <begin position="2064"/>
        <end position="2352"/>
    </location>
</feature>
<keyword evidence="12 19" id="KW-0067">ATP-binding</keyword>
<keyword evidence="16 21" id="KW-0472">Membrane</keyword>
<feature type="transmembrane region" description="Helical" evidence="21">
    <location>
        <begin position="1568"/>
        <end position="1585"/>
    </location>
</feature>
<accession>A0A8S1YJ75</accession>
<evidence type="ECO:0000256" key="14">
    <source>
        <dbReference type="ARBA" id="ARBA00022989"/>
    </source>
</evidence>
<evidence type="ECO:0000256" key="15">
    <source>
        <dbReference type="ARBA" id="ARBA00023065"/>
    </source>
</evidence>
<evidence type="ECO:0000256" key="11">
    <source>
        <dbReference type="ARBA" id="ARBA00022837"/>
    </source>
</evidence>
<feature type="transmembrane region" description="Helical" evidence="21">
    <location>
        <begin position="1724"/>
        <end position="1746"/>
    </location>
</feature>
<dbReference type="Proteomes" id="UP000683925">
    <property type="component" value="Unassembled WGS sequence"/>
</dbReference>
<keyword evidence="8 21" id="KW-0812">Transmembrane</keyword>
<feature type="region of interest" description="Disordered" evidence="20">
    <location>
        <begin position="104"/>
        <end position="134"/>
    </location>
</feature>
<protein>
    <recommendedName>
        <fullName evidence="22">Protein kinase domain-containing protein</fullName>
    </recommendedName>
</protein>
<keyword evidence="3" id="KW-0813">Transport</keyword>
<keyword evidence="6" id="KW-0107">Calcium channel</keyword>
<gene>
    <name evidence="23" type="ORF">POCTA_138.1.T1620078</name>
</gene>
<name>A0A8S1YJ75_PAROT</name>
<evidence type="ECO:0000256" key="1">
    <source>
        <dbReference type="ARBA" id="ARBA00004141"/>
    </source>
</evidence>
<comment type="caution">
    <text evidence="23">The sequence shown here is derived from an EMBL/GenBank/DDBJ whole genome shotgun (WGS) entry which is preliminary data.</text>
</comment>
<keyword evidence="10" id="KW-0418">Kinase</keyword>
<dbReference type="FunFam" id="1.20.120.350:FF:000093">
    <property type="entry name" value="Uncharacterized protein"/>
    <property type="match status" value="1"/>
</dbReference>
<dbReference type="FunFam" id="1.10.287.70:FF:000166">
    <property type="entry name" value="Voltage-gated Ca2+ channel, alpha subunit"/>
    <property type="match status" value="1"/>
</dbReference>
<dbReference type="GO" id="GO:0098703">
    <property type="term" value="P:calcium ion import across plasma membrane"/>
    <property type="evidence" value="ECO:0007669"/>
    <property type="project" value="TreeGrafter"/>
</dbReference>
<feature type="transmembrane region" description="Helical" evidence="21">
    <location>
        <begin position="266"/>
        <end position="286"/>
    </location>
</feature>
<dbReference type="InterPro" id="IPR017441">
    <property type="entry name" value="Protein_kinase_ATP_BS"/>
</dbReference>
<dbReference type="GO" id="GO:0008331">
    <property type="term" value="F:high voltage-gated calcium channel activity"/>
    <property type="evidence" value="ECO:0007669"/>
    <property type="project" value="TreeGrafter"/>
</dbReference>
<evidence type="ECO:0000256" key="3">
    <source>
        <dbReference type="ARBA" id="ARBA00022448"/>
    </source>
</evidence>
<dbReference type="GO" id="GO:0005524">
    <property type="term" value="F:ATP binding"/>
    <property type="evidence" value="ECO:0007669"/>
    <property type="project" value="UniProtKB-UniRule"/>
</dbReference>
<evidence type="ECO:0000256" key="17">
    <source>
        <dbReference type="ARBA" id="ARBA00023180"/>
    </source>
</evidence>
<feature type="transmembrane region" description="Helical" evidence="21">
    <location>
        <begin position="1194"/>
        <end position="1216"/>
    </location>
</feature>
<evidence type="ECO:0000256" key="21">
    <source>
        <dbReference type="SAM" id="Phobius"/>
    </source>
</evidence>
<feature type="transmembrane region" description="Helical" evidence="21">
    <location>
        <begin position="213"/>
        <end position="230"/>
    </location>
</feature>
<dbReference type="PROSITE" id="PS00107">
    <property type="entry name" value="PROTEIN_KINASE_ATP"/>
    <property type="match status" value="1"/>
</dbReference>
<evidence type="ECO:0000256" key="19">
    <source>
        <dbReference type="PROSITE-ProRule" id="PRU10141"/>
    </source>
</evidence>
<keyword evidence="14 21" id="KW-1133">Transmembrane helix</keyword>
<comment type="similarity">
    <text evidence="2">Belongs to the protein kinase superfamily. CMGC Ser/Thr protein kinase family. GSK-3 subfamily.</text>
</comment>
<sequence>MSGNQKMTQRRITISSELASRSISLAQIYQGICIDEIDSNQQYIKNDNRNSIKQFKFSQQASVLKIAASRSKLQEERELDQSFCLSSQYFTEDSLPSIHVVDKFNDSSESNSEDDIKNEQKSQKSKKYKKNQFMGDNKNKENFFKEALQISTKFFDAQIDLEKIKRKHLKLSQRNPFKDPYYVQLKVQSGYNRLNYELSHYHDKNKYLKIRKYIVYLCYLPSLIIEPILLTVFFKLFMTVLILCNVGLFIFVKTNKRTDTDNIEQVITILFLIEIGMRIIASGVILNRKSFFRSPLNVYDFLLVILTTMNLYRPDIIIIDLSPFRMITLLNYLGDILKGLSTMLKALKSSLRLLLEALIIVGLFSLFFGVFGVLLFQNLFNYRCQFENGEETEDWIQCVQDSCPEGMKCLYSNQTPKLPTSFNNIIYALGQILRTITMDDWSWVMFFTMRIYHPYVWIYYLLIIFVGGFFGFNLVIAVLKTHYAEAAQETVQEERQQEMLKRLKEKQENPERDLISIFDVAILRFIGIYQSYQKYHIQLQNVANVTQKFTIENIKKVQETSHKPRTLSGKQTNFEKRKKGIQDYLESINLKYLLLPKLKYLEKLQKEIKPTNFTDDPLELKLIHKLLQYDFSQLKPYPNFDIYHEFSSVQDILLAQTQKQQSLNEQKQKQLTQQRRSIRLKQTYSLSTLNLLKKQPQREKCKLPLKKQRRFGNVLREDQTLENSGQNINVGRQELMKVHNLKQGNAIKGMPFTVRNKQKTYVFIQEQYIDYEGVSEKINAKIQRIPDNSESNEFRYGLIRKKEMVSKMIDKKNWSGRDVLYQNLARFISFNQIKKSLNHQEKKIWLRGISGKIQIAQKYTYIVVSSKFSDLFFDLIILFNFVFLSLQGIVNPGLISQIEDITTMCLCIEIVMKLFSFNCKELISDWNHIVQILIVSLNFVELTLGDEIGSSTQQGLRLIRGTKCLLFYRCLKYNKMAAKIGWIAQKTFEQYIYLTFLMFLVIFMYALIGMEMYAGMFDQDDTLGQLHSFDNIIKSFMTIFNIMTNDDWYGVYVMGGSLNYTFAVIYSYSMVIILNYLTYGLVLAILLDGFGKYLGNEEEILKEDEMQSLQNSLNSEQHDVNFEEEESKDVEIQTRRYKLSLISNLLISIKQAYNKIQRKKGSIYHEIHCQQSLYIFDKSNQFRASVTKVVISPFYMYLMDGVIYWSIVVFIVKTYHDYEIDSSDLPDTLQLIANILIIIDFWLNIISKGLILDRGSHIQSIWQIVDIIYIVAYFIQYNRSNYARIVDVLMFLGYFRPMILMYRISWLIQLRAALAQSLVDILNVLITLLSVWFVFGVYGIILYENQFGFCEDKMEFYVSYEECQSQNKTWVNYKHNFDNITVAIPTLFVVSTFDGWGEILQVAENSQIADIGPVPFDGYLYTYFFLIIFCFIGSMFFLSLFTGVLFTNLKENQFKMQNNELSQVQQEFKSITNIIMSDFPIYSTPPKSGARKIASDIVNNTRVKQCIFAFLIMDLIILLLFSSEMDRDYFLVINSIHNSLTILYLLWIILLVLALGVNRFFDNNWRRFYFFLILVGMTDLIAHYITDWTRVQYYSSPNEQYYQLYRFFFALRSLRIILIFQGLINIQRLIRVMAFAVPYLVKIFTILIITMFIFALFGCQLYGKIDSGQVMDDLINFTNFGNAMLALFKCASGDDWRTIMTDTMQHNPLCQEDPKYCGSPANQLYFILFMLLSNYVLLNLFVLGLIEQFEQFFQMQNSQIQTYVENVDNIKTIWCKYTTQTEGQTLHYKFLGKFLMDIGLPLGVDQDSNLWDACKLSSKFKLQCDSHGYIQYNSLMYELFRRCFYQEVFTQGTPESIKLIKQFNKEQQFRLKYYRKNINIPRTNIGPAITIQTNINLLCDYLNVLILFKTWQQFSKALIKKLNQDDHQFTDSDISLQDPSENGQHVYLFPLLDIKRVRIISYRRRARSNPNRIIASINSKSVDTVSPKVVRLTNIMTCLFIKETMKHLYKVRIETLHFQKLKNATILIYDQFGLNLMKQRIVTQADDIPQDYQVQNGNQLSNQYQICSVVGNGTFGMVYLAIDTKTNEKVAIKKVFQDRRYKNREHLIISELNHPCIVKLRQAFFTQGDNAKNTEDIYLNLVMDYIPETLSKVIRNYKNNKTSFPNQTLKIYSYQMLRAMAYLQGIGICHRDIKPQNILVNPTNHVLKICDFGSAKRLVAGEPNVAYICSRYYRAPELIFGATEYSTAIDIWSIGCVIAEMLIGEPLFPGESATDQLVEIIKILGTPTIDQIKQMNPQQQQYKFPQIKCHPWAKVFGKFKPEPNFIDFLSKILVYSPRDRLKPLEALLHPYFDEIRQPNFGDQNTKLPNFFDFSKEELQIQPEIAHKLTPSWVKK</sequence>
<evidence type="ECO:0000256" key="9">
    <source>
        <dbReference type="ARBA" id="ARBA00022741"/>
    </source>
</evidence>
<evidence type="ECO:0000313" key="23">
    <source>
        <dbReference type="EMBL" id="CAD8213573.1"/>
    </source>
</evidence>
<dbReference type="InterPro" id="IPR005821">
    <property type="entry name" value="Ion_trans_dom"/>
</dbReference>
<evidence type="ECO:0000256" key="4">
    <source>
        <dbReference type="ARBA" id="ARBA00022527"/>
    </source>
</evidence>
<evidence type="ECO:0000259" key="22">
    <source>
        <dbReference type="PROSITE" id="PS50011"/>
    </source>
</evidence>
<dbReference type="InterPro" id="IPR039192">
    <property type="entry name" value="STKc_GSK3"/>
</dbReference>
<evidence type="ECO:0000256" key="5">
    <source>
        <dbReference type="ARBA" id="ARBA00022568"/>
    </source>
</evidence>
<dbReference type="GO" id="GO:0005891">
    <property type="term" value="C:voltage-gated calcium channel complex"/>
    <property type="evidence" value="ECO:0007669"/>
    <property type="project" value="TreeGrafter"/>
</dbReference>
<feature type="transmembrane region" description="Helical" evidence="21">
    <location>
        <begin position="1506"/>
        <end position="1522"/>
    </location>
</feature>
<dbReference type="FunFam" id="1.10.287.70:FF:000162">
    <property type="entry name" value="Voltage-gated Ca2+ channel, alpha subunit"/>
    <property type="match status" value="1"/>
</dbReference>
<feature type="transmembrane region" description="Helical" evidence="21">
    <location>
        <begin position="1258"/>
        <end position="1276"/>
    </location>
</feature>
<keyword evidence="9 19" id="KW-0547">Nucleotide-binding</keyword>
<dbReference type="Pfam" id="PF00520">
    <property type="entry name" value="Ion_trans"/>
    <property type="match status" value="4"/>
</dbReference>
<dbReference type="FunFam" id="1.10.510.10:FF:000082">
    <property type="entry name" value="Shaggy-related protein kinase kappa"/>
    <property type="match status" value="1"/>
</dbReference>
<dbReference type="InterPro" id="IPR050599">
    <property type="entry name" value="VDCC_alpha-1_subunit"/>
</dbReference>
<evidence type="ECO:0000256" key="12">
    <source>
        <dbReference type="ARBA" id="ARBA00022840"/>
    </source>
</evidence>
<feature type="transmembrane region" description="Helical" evidence="21">
    <location>
        <begin position="991"/>
        <end position="1008"/>
    </location>
</feature>
<evidence type="ECO:0000256" key="13">
    <source>
        <dbReference type="ARBA" id="ARBA00022882"/>
    </source>
</evidence>
<feature type="transmembrane region" description="Helical" evidence="21">
    <location>
        <begin position="236"/>
        <end position="254"/>
    </location>
</feature>
<feature type="transmembrane region" description="Helical" evidence="21">
    <location>
        <begin position="353"/>
        <end position="376"/>
    </location>
</feature>
<dbReference type="PROSITE" id="PS50011">
    <property type="entry name" value="PROTEIN_KINASE_DOM"/>
    <property type="match status" value="1"/>
</dbReference>